<dbReference type="Gene3D" id="6.10.340.10">
    <property type="match status" value="1"/>
</dbReference>
<dbReference type="InterPro" id="IPR010559">
    <property type="entry name" value="Sig_transdc_His_kin_internal"/>
</dbReference>
<feature type="transmembrane region" description="Helical" evidence="9">
    <location>
        <begin position="300"/>
        <end position="318"/>
    </location>
</feature>
<dbReference type="CDD" id="cd12913">
    <property type="entry name" value="PDC1_MCP_like"/>
    <property type="match status" value="1"/>
</dbReference>
<dbReference type="InterPro" id="IPR036890">
    <property type="entry name" value="HATPase_C_sf"/>
</dbReference>
<dbReference type="AlphaFoldDB" id="A0A1M4Z2I7"/>
<evidence type="ECO:0000256" key="3">
    <source>
        <dbReference type="ARBA" id="ARBA00022553"/>
    </source>
</evidence>
<comment type="subcellular location">
    <subcellularLocation>
        <location evidence="1">Cell membrane</location>
        <topology evidence="1">Multi-pass membrane protein</topology>
    </subcellularLocation>
</comment>
<dbReference type="SMART" id="SM00387">
    <property type="entry name" value="HATPase_c"/>
    <property type="match status" value="1"/>
</dbReference>
<evidence type="ECO:0000256" key="5">
    <source>
        <dbReference type="ARBA" id="ARBA00022692"/>
    </source>
</evidence>
<evidence type="ECO:0000256" key="4">
    <source>
        <dbReference type="ARBA" id="ARBA00022679"/>
    </source>
</evidence>
<dbReference type="Pfam" id="PF00672">
    <property type="entry name" value="HAMP"/>
    <property type="match status" value="1"/>
</dbReference>
<dbReference type="InterPro" id="IPR029151">
    <property type="entry name" value="Sensor-like_sf"/>
</dbReference>
<reference evidence="11 12" key="1">
    <citation type="submission" date="2016-11" db="EMBL/GenBank/DDBJ databases">
        <authorList>
            <person name="Jaros S."/>
            <person name="Januszkiewicz K."/>
            <person name="Wedrychowicz H."/>
        </authorList>
    </citation>
    <scope>NUCLEOTIDE SEQUENCE [LARGE SCALE GENOMIC DNA]</scope>
    <source>
        <strain evidence="11 12">DSM 17459</strain>
    </source>
</reference>
<dbReference type="OrthoDB" id="9809348at2"/>
<dbReference type="GO" id="GO:0000155">
    <property type="term" value="F:phosphorelay sensor kinase activity"/>
    <property type="evidence" value="ECO:0007669"/>
    <property type="project" value="InterPro"/>
</dbReference>
<evidence type="ECO:0000256" key="7">
    <source>
        <dbReference type="ARBA" id="ARBA00022989"/>
    </source>
</evidence>
<keyword evidence="7 9" id="KW-1133">Transmembrane helix</keyword>
<dbReference type="GO" id="GO:0005886">
    <property type="term" value="C:plasma membrane"/>
    <property type="evidence" value="ECO:0007669"/>
    <property type="project" value="UniProtKB-SubCell"/>
</dbReference>
<dbReference type="PROSITE" id="PS50885">
    <property type="entry name" value="HAMP"/>
    <property type="match status" value="1"/>
</dbReference>
<dbReference type="InterPro" id="IPR003660">
    <property type="entry name" value="HAMP_dom"/>
</dbReference>
<dbReference type="Pfam" id="PF02743">
    <property type="entry name" value="dCache_1"/>
    <property type="match status" value="1"/>
</dbReference>
<dbReference type="Proteomes" id="UP000184245">
    <property type="component" value="Unassembled WGS sequence"/>
</dbReference>
<feature type="domain" description="HAMP" evidence="10">
    <location>
        <begin position="321"/>
        <end position="373"/>
    </location>
</feature>
<keyword evidence="3" id="KW-0597">Phosphoprotein</keyword>
<dbReference type="Pfam" id="PF06580">
    <property type="entry name" value="His_kinase"/>
    <property type="match status" value="1"/>
</dbReference>
<keyword evidence="4" id="KW-0808">Transferase</keyword>
<keyword evidence="8 9" id="KW-0472">Membrane</keyword>
<evidence type="ECO:0000256" key="1">
    <source>
        <dbReference type="ARBA" id="ARBA00004651"/>
    </source>
</evidence>
<dbReference type="Gene3D" id="3.30.450.20">
    <property type="entry name" value="PAS domain"/>
    <property type="match status" value="1"/>
</dbReference>
<feature type="transmembrane region" description="Helical" evidence="9">
    <location>
        <begin position="16"/>
        <end position="37"/>
    </location>
</feature>
<dbReference type="SUPFAM" id="SSF55874">
    <property type="entry name" value="ATPase domain of HSP90 chaperone/DNA topoisomerase II/histidine kinase"/>
    <property type="match status" value="1"/>
</dbReference>
<evidence type="ECO:0000313" key="11">
    <source>
        <dbReference type="EMBL" id="SHF11952.1"/>
    </source>
</evidence>
<dbReference type="SUPFAM" id="SSF103190">
    <property type="entry name" value="Sensory domain-like"/>
    <property type="match status" value="1"/>
</dbReference>
<evidence type="ECO:0000256" key="9">
    <source>
        <dbReference type="SAM" id="Phobius"/>
    </source>
</evidence>
<evidence type="ECO:0000256" key="8">
    <source>
        <dbReference type="ARBA" id="ARBA00023136"/>
    </source>
</evidence>
<dbReference type="STRING" id="1122155.SAMN02745158_02597"/>
<accession>A0A1M4Z2I7</accession>
<dbReference type="PANTHER" id="PTHR34220">
    <property type="entry name" value="SENSOR HISTIDINE KINASE YPDA"/>
    <property type="match status" value="1"/>
</dbReference>
<dbReference type="Pfam" id="PF02518">
    <property type="entry name" value="HATPase_c"/>
    <property type="match status" value="1"/>
</dbReference>
<proteinExistence type="predicted"/>
<dbReference type="InterPro" id="IPR050640">
    <property type="entry name" value="Bact_2-comp_sensor_kinase"/>
</dbReference>
<dbReference type="SUPFAM" id="SSF158472">
    <property type="entry name" value="HAMP domain-like"/>
    <property type="match status" value="1"/>
</dbReference>
<organism evidence="11 12">
    <name type="scientific">Lactonifactor longoviformis DSM 17459</name>
    <dbReference type="NCBI Taxonomy" id="1122155"/>
    <lineage>
        <taxon>Bacteria</taxon>
        <taxon>Bacillati</taxon>
        <taxon>Bacillota</taxon>
        <taxon>Clostridia</taxon>
        <taxon>Eubacteriales</taxon>
        <taxon>Clostridiaceae</taxon>
        <taxon>Lactonifactor</taxon>
    </lineage>
</organism>
<keyword evidence="12" id="KW-1185">Reference proteome</keyword>
<dbReference type="RefSeq" id="WP_072852417.1">
    <property type="nucleotide sequence ID" value="NZ_FQVI01000013.1"/>
</dbReference>
<keyword evidence="2" id="KW-1003">Cell membrane</keyword>
<dbReference type="Gene3D" id="3.30.565.10">
    <property type="entry name" value="Histidine kinase-like ATPase, C-terminal domain"/>
    <property type="match status" value="1"/>
</dbReference>
<evidence type="ECO:0000313" key="12">
    <source>
        <dbReference type="Proteomes" id="UP000184245"/>
    </source>
</evidence>
<evidence type="ECO:0000259" key="10">
    <source>
        <dbReference type="PROSITE" id="PS50885"/>
    </source>
</evidence>
<evidence type="ECO:0000256" key="2">
    <source>
        <dbReference type="ARBA" id="ARBA00022475"/>
    </source>
</evidence>
<keyword evidence="5 9" id="KW-0812">Transmembrane</keyword>
<protein>
    <submittedName>
        <fullName evidence="11">Two-component system, sensor histidine kinase YesM</fullName>
    </submittedName>
</protein>
<evidence type="ECO:0000256" key="6">
    <source>
        <dbReference type="ARBA" id="ARBA00022777"/>
    </source>
</evidence>
<keyword evidence="6 11" id="KW-0418">Kinase</keyword>
<gene>
    <name evidence="11" type="ORF">SAMN02745158_02597</name>
</gene>
<sequence length="599" mass="68579">MNTRFAEWKHSIRGRLLAHFTVLFLLVIGSMVVFYHISINITYDTATESVKNTIRQVNTDTDRVLSNALEQAKQVARDAEIQATLRKPLPETEQALYKQRVQYNYILYDRNRFVDDINGIFVLGDNGAIYRSTRYGLREKAFLDKDWYKKVMETGEVLWMPPHFGSNIVNNLDDSTISVVVPIKDRASTRILGVVVVDILTEKLEQVKDSGLVFKGTTYILDEKNKIIYTNANESARETEAISRAVDESALASNSWTKDIRINGDKYLVSVAELSDSGWKVMGLISYEEMYAKVRVLRNSIFIVIGAFAIIAIVFAVIGSNQVSKPIREIRTTMKEVEKGNFSVRVEYGGKDEVGELVHSFNHMVLKINQLIEREQENQKKLNQAEFKALQSQINPHFLYNTLDSIIWMVRMNRLEKLEEMITSLTNFLRIGLSRGRSEITLEEELKHVGNYVAIQKIRYAKLLSYEVDVPEDLKKYYVIKMILQPIVENALYHGIKEKGVPGIIRVSIKTTEKEILITVTDNGMGMKPEKLKEIENMMEKGIDFDPNAYGVINVQRRIQTTYGSRYGLHFESEYTMGTRVYVTLPKKGEGEFAEGNHS</sequence>
<dbReference type="InterPro" id="IPR033479">
    <property type="entry name" value="dCache_1"/>
</dbReference>
<dbReference type="PANTHER" id="PTHR34220:SF7">
    <property type="entry name" value="SENSOR HISTIDINE KINASE YPDA"/>
    <property type="match status" value="1"/>
</dbReference>
<dbReference type="SMART" id="SM00304">
    <property type="entry name" value="HAMP"/>
    <property type="match status" value="1"/>
</dbReference>
<dbReference type="EMBL" id="FQVI01000013">
    <property type="protein sequence ID" value="SHF11952.1"/>
    <property type="molecule type" value="Genomic_DNA"/>
</dbReference>
<dbReference type="InterPro" id="IPR003594">
    <property type="entry name" value="HATPase_dom"/>
</dbReference>
<dbReference type="CDD" id="cd06225">
    <property type="entry name" value="HAMP"/>
    <property type="match status" value="1"/>
</dbReference>
<name>A0A1M4Z2I7_9CLOT</name>